<keyword evidence="2 4" id="KW-0479">Metal-binding</keyword>
<dbReference type="Pfam" id="PF13442">
    <property type="entry name" value="Cytochrome_CBB3"/>
    <property type="match status" value="1"/>
</dbReference>
<dbReference type="PROSITE" id="PS51007">
    <property type="entry name" value="CYTC"/>
    <property type="match status" value="1"/>
</dbReference>
<feature type="signal peptide" evidence="6">
    <location>
        <begin position="1"/>
        <end position="27"/>
    </location>
</feature>
<dbReference type="EMBL" id="FNCS01000001">
    <property type="protein sequence ID" value="SDG26879.1"/>
    <property type="molecule type" value="Genomic_DNA"/>
</dbReference>
<dbReference type="AlphaFoldDB" id="A0A1G7SWS3"/>
<dbReference type="RefSeq" id="WP_090591648.1">
    <property type="nucleotide sequence ID" value="NZ_FNCS01000001.1"/>
</dbReference>
<evidence type="ECO:0000256" key="6">
    <source>
        <dbReference type="SAM" id="SignalP"/>
    </source>
</evidence>
<feature type="domain" description="Cytochrome c" evidence="7">
    <location>
        <begin position="54"/>
        <end position="130"/>
    </location>
</feature>
<dbReference type="GO" id="GO:0046872">
    <property type="term" value="F:metal ion binding"/>
    <property type="evidence" value="ECO:0007669"/>
    <property type="project" value="UniProtKB-KW"/>
</dbReference>
<keyword evidence="9" id="KW-1185">Reference proteome</keyword>
<reference evidence="8 9" key="1">
    <citation type="submission" date="2016-10" db="EMBL/GenBank/DDBJ databases">
        <authorList>
            <person name="de Groot N.N."/>
        </authorList>
    </citation>
    <scope>NUCLEOTIDE SEQUENCE [LARGE SCALE GENOMIC DNA]</scope>
    <source>
        <strain evidence="8 9">CGMCC 1.10267</strain>
    </source>
</reference>
<dbReference type="Proteomes" id="UP000199495">
    <property type="component" value="Unassembled WGS sequence"/>
</dbReference>
<gene>
    <name evidence="8" type="ORF">SAMN04487974_101745</name>
</gene>
<evidence type="ECO:0000313" key="8">
    <source>
        <dbReference type="EMBL" id="SDG26879.1"/>
    </source>
</evidence>
<feature type="region of interest" description="Disordered" evidence="5">
    <location>
        <begin position="133"/>
        <end position="153"/>
    </location>
</feature>
<accession>A0A1G7SWS3</accession>
<protein>
    <submittedName>
        <fullName evidence="8">Cytochrome C oxidase, cbb3-type, subunit III</fullName>
    </submittedName>
</protein>
<keyword evidence="3 4" id="KW-0408">Iron</keyword>
<dbReference type="SUPFAM" id="SSF46626">
    <property type="entry name" value="Cytochrome c"/>
    <property type="match status" value="1"/>
</dbReference>
<evidence type="ECO:0000256" key="3">
    <source>
        <dbReference type="ARBA" id="ARBA00023004"/>
    </source>
</evidence>
<dbReference type="Gene3D" id="1.10.760.10">
    <property type="entry name" value="Cytochrome c-like domain"/>
    <property type="match status" value="1"/>
</dbReference>
<keyword evidence="1 4" id="KW-0349">Heme</keyword>
<feature type="chain" id="PRO_5011495097" evidence="6">
    <location>
        <begin position="28"/>
        <end position="153"/>
    </location>
</feature>
<dbReference type="OrthoDB" id="9779283at2"/>
<evidence type="ECO:0000256" key="4">
    <source>
        <dbReference type="PROSITE-ProRule" id="PRU00433"/>
    </source>
</evidence>
<evidence type="ECO:0000313" key="9">
    <source>
        <dbReference type="Proteomes" id="UP000199495"/>
    </source>
</evidence>
<sequence>MSIYRNLGGVALAAFCLVSLPIATSLAQDAEQESEAVQEDGDAAELSPITFTAPQAIGGGGNYARSCASCHGAELEGSAGPALSGANFSWLDRSVADLHAYIQDLMPADAPGSLSDAQVSTIIAFMAQKQGMEAGDEPISTDPADLESVRFGQ</sequence>
<dbReference type="InterPro" id="IPR036909">
    <property type="entry name" value="Cyt_c-like_dom_sf"/>
</dbReference>
<evidence type="ECO:0000256" key="2">
    <source>
        <dbReference type="ARBA" id="ARBA00022723"/>
    </source>
</evidence>
<evidence type="ECO:0000256" key="5">
    <source>
        <dbReference type="SAM" id="MobiDB-lite"/>
    </source>
</evidence>
<dbReference type="GO" id="GO:0020037">
    <property type="term" value="F:heme binding"/>
    <property type="evidence" value="ECO:0007669"/>
    <property type="project" value="InterPro"/>
</dbReference>
<dbReference type="GO" id="GO:0009055">
    <property type="term" value="F:electron transfer activity"/>
    <property type="evidence" value="ECO:0007669"/>
    <property type="project" value="InterPro"/>
</dbReference>
<evidence type="ECO:0000259" key="7">
    <source>
        <dbReference type="PROSITE" id="PS51007"/>
    </source>
</evidence>
<proteinExistence type="predicted"/>
<name>A0A1G7SWS3_9HYPH</name>
<dbReference type="STRING" id="440168.SAMN04487974_101745"/>
<organism evidence="8 9">
    <name type="scientific">Pelagibacterium luteolum</name>
    <dbReference type="NCBI Taxonomy" id="440168"/>
    <lineage>
        <taxon>Bacteria</taxon>
        <taxon>Pseudomonadati</taxon>
        <taxon>Pseudomonadota</taxon>
        <taxon>Alphaproteobacteria</taxon>
        <taxon>Hyphomicrobiales</taxon>
        <taxon>Devosiaceae</taxon>
        <taxon>Pelagibacterium</taxon>
    </lineage>
</organism>
<evidence type="ECO:0000256" key="1">
    <source>
        <dbReference type="ARBA" id="ARBA00022617"/>
    </source>
</evidence>
<dbReference type="InterPro" id="IPR009056">
    <property type="entry name" value="Cyt_c-like_dom"/>
</dbReference>
<keyword evidence="6" id="KW-0732">Signal</keyword>